<protein>
    <submittedName>
        <fullName evidence="2">Condensation domain-containing protein</fullName>
    </submittedName>
</protein>
<proteinExistence type="predicted"/>
<dbReference type="EMBL" id="JAKRCV010000002">
    <property type="protein sequence ID" value="MCG7320529.1"/>
    <property type="molecule type" value="Genomic_DNA"/>
</dbReference>
<comment type="caution">
    <text evidence="2">The sequence shown here is derived from an EMBL/GenBank/DDBJ whole genome shotgun (WGS) entry which is preliminary data.</text>
</comment>
<evidence type="ECO:0000313" key="3">
    <source>
        <dbReference type="Proteomes" id="UP001521931"/>
    </source>
</evidence>
<keyword evidence="3" id="KW-1185">Reference proteome</keyword>
<dbReference type="RefSeq" id="WP_239261570.1">
    <property type="nucleotide sequence ID" value="NZ_JAKRCV010000002.1"/>
</dbReference>
<dbReference type="Gene3D" id="3.30.559.30">
    <property type="entry name" value="Nonribosomal peptide synthetase, condensation domain"/>
    <property type="match status" value="1"/>
</dbReference>
<dbReference type="Pfam" id="PF00668">
    <property type="entry name" value="Condensation"/>
    <property type="match status" value="1"/>
</dbReference>
<dbReference type="Gene3D" id="3.30.559.10">
    <property type="entry name" value="Chloramphenicol acetyltransferase-like domain"/>
    <property type="match status" value="1"/>
</dbReference>
<dbReference type="PANTHER" id="PTHR45527">
    <property type="entry name" value="NONRIBOSOMAL PEPTIDE SYNTHETASE"/>
    <property type="match status" value="1"/>
</dbReference>
<reference evidence="2 3" key="1">
    <citation type="submission" date="2022-02" db="EMBL/GenBank/DDBJ databases">
        <title>Uncovering new skin microbiome diversity through culturing and metagenomics.</title>
        <authorList>
            <person name="Conlan S."/>
            <person name="Deming C."/>
            <person name="Nisc Comparative Sequencing Program N."/>
            <person name="Segre J.A."/>
        </authorList>
    </citation>
    <scope>NUCLEOTIDE SEQUENCE [LARGE SCALE GENOMIC DNA]</scope>
    <source>
        <strain evidence="2 3">ACRQZ</strain>
    </source>
</reference>
<dbReference type="Proteomes" id="UP001521931">
    <property type="component" value="Unassembled WGS sequence"/>
</dbReference>
<dbReference type="InterPro" id="IPR001242">
    <property type="entry name" value="Condensation_dom"/>
</dbReference>
<feature type="domain" description="Condensation" evidence="1">
    <location>
        <begin position="17"/>
        <end position="444"/>
    </location>
</feature>
<dbReference type="SUPFAM" id="SSF56801">
    <property type="entry name" value="Acetyl-CoA synthetase-like"/>
    <property type="match status" value="1"/>
</dbReference>
<sequence>MTFSAAALSTDRATRRRLPLVPAQRGMLQGHLTDPASPAWGVALLTELVGQVDDAVLAECLRRVSLEMPSLRLRFDVSTDPATQHVADLTDDVVVTTPLGAADDEAAAARHLAARLAAEPWDVPGGGPLVRNTLLVGRTGVWWVQRALHAVVDGYGAWLGRNRVVEHYNHLVSGTELPDRAYPSVEELVAQPRRSEDDQRDFWREYLQGAPERVSPADRAHHVVARPHRHDVVLPSSVRVGLGATVGNRVWTYPLIAAGAAYVARVSEEDSAVVGVPVLGRDTAIDLATTVNMMNVLPLRVPVEPDDDLASLTRRVIDSARSTRPHQQTPTETIFEAVPSAWRAGRLHGPTINVMPYDDDPVIPGVTVTTQALQRGPVYDLLLTIHPLADGSLAVECEAHREIYTLAQTRWHAERFATFVTRLASHATLATPLTEVDHLLPEEAEAAAVLARPRTGSAPESPAPRWGDVLSPDQLTVPGLDAAAPHGYAIRDALGRTTGFTQVGELVAHTASGTVATGQLAALLPDGRVVAHGPVEGRRQVYGRHVEADGVAHDVALLDGVESCTATWEGRRLALTVTLTPGASEADVARAAKQTAPSGTRPVVHLSALV</sequence>
<evidence type="ECO:0000259" key="1">
    <source>
        <dbReference type="Pfam" id="PF00668"/>
    </source>
</evidence>
<dbReference type="SUPFAM" id="SSF52777">
    <property type="entry name" value="CoA-dependent acyltransferases"/>
    <property type="match status" value="2"/>
</dbReference>
<gene>
    <name evidence="2" type="ORF">MHL29_01275</name>
</gene>
<name>A0ABS9PYE1_9MICO</name>
<organism evidence="2 3">
    <name type="scientific">Arsenicicoccus bolidensis</name>
    <dbReference type="NCBI Taxonomy" id="229480"/>
    <lineage>
        <taxon>Bacteria</taxon>
        <taxon>Bacillati</taxon>
        <taxon>Actinomycetota</taxon>
        <taxon>Actinomycetes</taxon>
        <taxon>Micrococcales</taxon>
        <taxon>Intrasporangiaceae</taxon>
        <taxon>Arsenicicoccus</taxon>
    </lineage>
</organism>
<accession>A0ABS9PYE1</accession>
<dbReference type="InterPro" id="IPR023213">
    <property type="entry name" value="CAT-like_dom_sf"/>
</dbReference>
<evidence type="ECO:0000313" key="2">
    <source>
        <dbReference type="EMBL" id="MCG7320529.1"/>
    </source>
</evidence>
<dbReference type="PANTHER" id="PTHR45527:SF1">
    <property type="entry name" value="FATTY ACID SYNTHASE"/>
    <property type="match status" value="1"/>
</dbReference>